<gene>
    <name evidence="2" type="ORF">STRIP9103_02783</name>
</gene>
<evidence type="ECO:0000313" key="3">
    <source>
        <dbReference type="Proteomes" id="UP000010411"/>
    </source>
</evidence>
<sequence>MDAGGVADDHATAVRETGRYDAAERVPLPRFGALPPAPERPFRPTEVFRRP</sequence>
<reference evidence="2 3" key="1">
    <citation type="submission" date="2012-11" db="EMBL/GenBank/DDBJ databases">
        <authorList>
            <person name="Huguet-Tapia J.C."/>
            <person name="Durkin A.S."/>
            <person name="Pettis G.S."/>
            <person name="Badger J.H."/>
        </authorList>
    </citation>
    <scope>NUCLEOTIDE SEQUENCE [LARGE SCALE GENOMIC DNA]</scope>
    <source>
        <strain evidence="2 3">91-03</strain>
    </source>
</reference>
<name>L1L7Y1_9ACTN</name>
<dbReference type="Proteomes" id="UP000010411">
    <property type="component" value="Unassembled WGS sequence"/>
</dbReference>
<evidence type="ECO:0000313" key="2">
    <source>
        <dbReference type="EMBL" id="EKX68899.1"/>
    </source>
</evidence>
<dbReference type="AlphaFoldDB" id="L1L7Y1"/>
<evidence type="ECO:0000256" key="1">
    <source>
        <dbReference type="SAM" id="MobiDB-lite"/>
    </source>
</evidence>
<proteinExistence type="predicted"/>
<accession>L1L7Y1</accession>
<protein>
    <submittedName>
        <fullName evidence="2">Uncharacterized protein</fullName>
    </submittedName>
</protein>
<comment type="caution">
    <text evidence="2">The sequence shown here is derived from an EMBL/GenBank/DDBJ whole genome shotgun (WGS) entry which is preliminary data.</text>
</comment>
<feature type="region of interest" description="Disordered" evidence="1">
    <location>
        <begin position="1"/>
        <end position="51"/>
    </location>
</feature>
<keyword evidence="3" id="KW-1185">Reference proteome</keyword>
<feature type="compositionally biased region" description="Basic and acidic residues" evidence="1">
    <location>
        <begin position="7"/>
        <end position="24"/>
    </location>
</feature>
<feature type="compositionally biased region" description="Basic and acidic residues" evidence="1">
    <location>
        <begin position="40"/>
        <end position="51"/>
    </location>
</feature>
<organism evidence="2 3">
    <name type="scientific">Streptomyces ipomoeae 91-03</name>
    <dbReference type="NCBI Taxonomy" id="698759"/>
    <lineage>
        <taxon>Bacteria</taxon>
        <taxon>Bacillati</taxon>
        <taxon>Actinomycetota</taxon>
        <taxon>Actinomycetes</taxon>
        <taxon>Kitasatosporales</taxon>
        <taxon>Streptomycetaceae</taxon>
        <taxon>Streptomyces</taxon>
    </lineage>
</organism>
<dbReference type="EMBL" id="AEJC01000054">
    <property type="protein sequence ID" value="EKX68899.1"/>
    <property type="molecule type" value="Genomic_DNA"/>
</dbReference>
<dbReference type="PATRIC" id="fig|698759.3.peg.548"/>